<protein>
    <submittedName>
        <fullName evidence="1">NAD(P)-binding protein</fullName>
    </submittedName>
</protein>
<reference evidence="1 2" key="1">
    <citation type="journal article" date="2018" name="Mol. Biol. Evol.">
        <title>Broad Genomic Sampling Reveals a Smut Pathogenic Ancestry of the Fungal Clade Ustilaginomycotina.</title>
        <authorList>
            <person name="Kijpornyongpan T."/>
            <person name="Mondo S.J."/>
            <person name="Barry K."/>
            <person name="Sandor L."/>
            <person name="Lee J."/>
            <person name="Lipzen A."/>
            <person name="Pangilinan J."/>
            <person name="LaButti K."/>
            <person name="Hainaut M."/>
            <person name="Henrissat B."/>
            <person name="Grigoriev I.V."/>
            <person name="Spatafora J.W."/>
            <person name="Aime M.C."/>
        </authorList>
    </citation>
    <scope>NUCLEOTIDE SEQUENCE [LARGE SCALE GENOMIC DNA]</scope>
    <source>
        <strain evidence="1 2">SA 807</strain>
    </source>
</reference>
<accession>A0ACD0P512</accession>
<name>A0ACD0P512_9BASI</name>
<dbReference type="Proteomes" id="UP000245626">
    <property type="component" value="Unassembled WGS sequence"/>
</dbReference>
<gene>
    <name evidence="1" type="ORF">IE53DRAFT_384327</name>
</gene>
<proteinExistence type="predicted"/>
<evidence type="ECO:0000313" key="2">
    <source>
        <dbReference type="Proteomes" id="UP000245626"/>
    </source>
</evidence>
<keyword evidence="2" id="KW-1185">Reference proteome</keyword>
<evidence type="ECO:0000313" key="1">
    <source>
        <dbReference type="EMBL" id="PWN53218.1"/>
    </source>
</evidence>
<sequence>MSKSSLILLTGGTGFVGAHVLHEILTTTDHRVRVMVRSDSKVDFIRNSYRDQGSERLEFFELRDMHCAGSLSSSKALEGVEYIIHVASPFQLKVGDNRKDLIEPAVEMTRNVLEAANEVGRSVKRIVFTGSSSAILNPLRGMVNRDHTYTEKDWNPFTNAWLASWYGPLSYLTSKVLSERLIWEFVERDKPRFDVTVICPAIVYGPLLHKVDSASDLNESCRWVYELLDNESVPKDKFPPFCDVRDVAKVHVLALENEKASNQRYLLCSGNVSWQKVCDSVHDDPELSAISKRLPVGRTGFDTLPKPLAVLDSTKVVNHFGIRFRDWEDSVIHGCLKQLVELEKTWAKGGEKGVKDGI</sequence>
<organism evidence="1 2">
    <name type="scientific">Violaceomyces palustris</name>
    <dbReference type="NCBI Taxonomy" id="1673888"/>
    <lineage>
        <taxon>Eukaryota</taxon>
        <taxon>Fungi</taxon>
        <taxon>Dikarya</taxon>
        <taxon>Basidiomycota</taxon>
        <taxon>Ustilaginomycotina</taxon>
        <taxon>Ustilaginomycetes</taxon>
        <taxon>Violaceomycetales</taxon>
        <taxon>Violaceomycetaceae</taxon>
        <taxon>Violaceomyces</taxon>
    </lineage>
</organism>
<dbReference type="EMBL" id="KZ819736">
    <property type="protein sequence ID" value="PWN53218.1"/>
    <property type="molecule type" value="Genomic_DNA"/>
</dbReference>